<dbReference type="GO" id="GO:0042795">
    <property type="term" value="P:snRNA transcription by RNA polymerase II"/>
    <property type="evidence" value="ECO:0007669"/>
    <property type="project" value="TreeGrafter"/>
</dbReference>
<dbReference type="GO" id="GO:0008023">
    <property type="term" value="C:transcription elongation factor complex"/>
    <property type="evidence" value="ECO:0007669"/>
    <property type="project" value="InterPro"/>
</dbReference>
<feature type="region of interest" description="Disordered" evidence="1">
    <location>
        <begin position="436"/>
        <end position="475"/>
    </location>
</feature>
<sequence>MAAGGKILAWDIPPKNGQEVYFSRDIYEKYSLAPTLSELLLLSKRNAEGNTDKSNPGQENRTSGGQESVQVGAQSSANSTPFQEPRVPYPHLSSLTEREQRKYLLLLPTYLKAKPSLTDTSEQCDYSQYLQMKVRTEVAEFLKFAQNAARACAKDYDSISEKALLYSKRFLSSCIGCVKKYPECYTLHEVTSIMGGKFSTELTLRLEARLLALGKVNLIKLHFPNMPAEIQLPANLKSAMATPEQRASLLHHDISTDPNAEKLVAKYCPQVVLTSESLFTLLNNHGLNYKEPWELPVSVKNISAAGCKPATVAYIDPPLPKKEMTVREKNQFFHALLTDFHTTKQSSVLASAAVLDKPHQDPENLDTLETCQGRPMQVFDSMDLDFDTDVTEFETFGSTSKSLKVSEKQSAPAKPANPSKIQLEELLKMEERLLAEVSSSTGERRNQVSDHLASTHSGGQNSDRTPSTGRVLGLDYKGDSSCQSFESMEVGLSGKGGAAAVKEDKNDNKPSLSSYQSDTDEEPLVIDTECKNTNNTKPRSSVADSPELPCPTQDLSGAVADPPEVPDPETNTSQKSCQKLSEGFDPVQQILKMQTKLLKPLSSNCPGQADVSTANCSNPAPSQTPLLLKESIASALTSGQSTTADTGTLPKSSWLSHFQGSQKGSLWDAVENPLEYDAPEQGNLVYKLFSLDNLLLLVRSSIQKVEIRPRKKKIKTRRHFPVYVLPKLEYQAFYGAEVLTESEICRLWTENLLHSNCSFVVGHIDALTSKLFLVEELSAEHLKRRFGTFKPANSLNILQHILKKVAGLQEGSYLLAHAAGDSSVTVHKSCLGKGARGTYNLHAAHSDLPAIPSTLSVPWVPLDPNIPLPYHYAQGRVPCTFPPPSDTKKDQKMSGTNAHPDTPNHRKQVSMETNSNCLPTNPFRKRPGAAQNKTMMRNVYRQANRGPHWKFWKQTNRSKEDTA</sequence>
<keyword evidence="3" id="KW-1185">Reference proteome</keyword>
<organism evidence="3 4">
    <name type="scientific">Eublepharis macularius</name>
    <name type="common">Leopard gecko</name>
    <name type="synonym">Cyrtodactylus macularius</name>
    <dbReference type="NCBI Taxonomy" id="481883"/>
    <lineage>
        <taxon>Eukaryota</taxon>
        <taxon>Metazoa</taxon>
        <taxon>Chordata</taxon>
        <taxon>Craniata</taxon>
        <taxon>Vertebrata</taxon>
        <taxon>Euteleostomi</taxon>
        <taxon>Lepidosauria</taxon>
        <taxon>Squamata</taxon>
        <taxon>Bifurcata</taxon>
        <taxon>Gekkota</taxon>
        <taxon>Eublepharidae</taxon>
        <taxon>Eublepharinae</taxon>
        <taxon>Eublepharis</taxon>
    </lineage>
</organism>
<feature type="region of interest" description="Disordered" evidence="1">
    <location>
        <begin position="882"/>
        <end position="931"/>
    </location>
</feature>
<protein>
    <submittedName>
        <fullName evidence="4">Little elongation complex subunit 2 isoform X1</fullName>
    </submittedName>
</protein>
<proteinExistence type="predicted"/>
<dbReference type="GeneID" id="129345578"/>
<dbReference type="RefSeq" id="XP_054858764.1">
    <property type="nucleotide sequence ID" value="XM_055002789.1"/>
</dbReference>
<feature type="region of interest" description="Disordered" evidence="1">
    <location>
        <begin position="944"/>
        <end position="963"/>
    </location>
</feature>
<evidence type="ECO:0000313" key="4">
    <source>
        <dbReference type="RefSeq" id="XP_054858764.1"/>
    </source>
</evidence>
<dbReference type="KEGG" id="emc:129345578"/>
<feature type="compositionally biased region" description="Polar residues" evidence="1">
    <location>
        <begin position="569"/>
        <end position="578"/>
    </location>
</feature>
<dbReference type="PANTHER" id="PTHR14633:SF3">
    <property type="entry name" value="LITTLE ELONGATION COMPLEX SUBUNIT 2"/>
    <property type="match status" value="1"/>
</dbReference>
<feature type="compositionally biased region" description="Polar residues" evidence="1">
    <location>
        <begin position="452"/>
        <end position="468"/>
    </location>
</feature>
<feature type="compositionally biased region" description="Polar residues" evidence="1">
    <location>
        <begin position="52"/>
        <end position="82"/>
    </location>
</feature>
<evidence type="ECO:0000256" key="1">
    <source>
        <dbReference type="SAM" id="MobiDB-lite"/>
    </source>
</evidence>
<feature type="compositionally biased region" description="Polar residues" evidence="1">
    <location>
        <begin position="531"/>
        <end position="543"/>
    </location>
</feature>
<dbReference type="AlphaFoldDB" id="A0AA97KNE0"/>
<feature type="domain" description="Little elongation complex subunit 2 C-terminal" evidence="2">
    <location>
        <begin position="675"/>
        <end position="883"/>
    </location>
</feature>
<gene>
    <name evidence="4" type="primary">ICE2</name>
</gene>
<dbReference type="InterPro" id="IPR019535">
    <property type="entry name" value="ICE2_C"/>
</dbReference>
<feature type="region of interest" description="Disordered" evidence="1">
    <location>
        <begin position="397"/>
        <end position="421"/>
    </location>
</feature>
<evidence type="ECO:0000259" key="2">
    <source>
        <dbReference type="Pfam" id="PF10505"/>
    </source>
</evidence>
<dbReference type="Pfam" id="PF10505">
    <property type="entry name" value="NARG2_C"/>
    <property type="match status" value="1"/>
</dbReference>
<dbReference type="Proteomes" id="UP001190640">
    <property type="component" value="Chromosome 18"/>
</dbReference>
<dbReference type="GO" id="GO:0045945">
    <property type="term" value="P:positive regulation of transcription by RNA polymerase III"/>
    <property type="evidence" value="ECO:0007669"/>
    <property type="project" value="TreeGrafter"/>
</dbReference>
<dbReference type="GO" id="GO:0042796">
    <property type="term" value="P:snRNA transcription by RNA polymerase III"/>
    <property type="evidence" value="ECO:0007669"/>
    <property type="project" value="TreeGrafter"/>
</dbReference>
<dbReference type="CTD" id="79664"/>
<name>A0AA97KNE0_EUBMA</name>
<evidence type="ECO:0000313" key="3">
    <source>
        <dbReference type="Proteomes" id="UP001190640"/>
    </source>
</evidence>
<reference evidence="4" key="1">
    <citation type="submission" date="2025-08" db="UniProtKB">
        <authorList>
            <consortium name="RefSeq"/>
        </authorList>
    </citation>
    <scope>IDENTIFICATION</scope>
    <source>
        <tissue evidence="4">Blood</tissue>
    </source>
</reference>
<accession>A0AA97KNE0</accession>
<feature type="region of interest" description="Disordered" evidence="1">
    <location>
        <begin position="47"/>
        <end position="93"/>
    </location>
</feature>
<dbReference type="PANTHER" id="PTHR14633">
    <property type="entry name" value="LITTLE ELONGATION COMPLEX SUBUNIT 2"/>
    <property type="match status" value="1"/>
</dbReference>
<feature type="region of interest" description="Disordered" evidence="1">
    <location>
        <begin position="496"/>
        <end position="578"/>
    </location>
</feature>
<feature type="compositionally biased region" description="Polar residues" evidence="1">
    <location>
        <begin position="910"/>
        <end position="919"/>
    </location>
</feature>